<dbReference type="GeneID" id="101853026"/>
<dbReference type="SMART" id="SM00176">
    <property type="entry name" value="RAN"/>
    <property type="match status" value="1"/>
</dbReference>
<dbReference type="Gene3D" id="3.40.50.300">
    <property type="entry name" value="P-loop containing nucleotide triphosphate hydrolases"/>
    <property type="match status" value="1"/>
</dbReference>
<dbReference type="PRINTS" id="PR00449">
    <property type="entry name" value="RASTRNSFRMNG"/>
</dbReference>
<evidence type="ECO:0000313" key="3">
    <source>
        <dbReference type="Proteomes" id="UP000694888"/>
    </source>
</evidence>
<dbReference type="SUPFAM" id="SSF52540">
    <property type="entry name" value="P-loop containing nucleoside triphosphate hydrolases"/>
    <property type="match status" value="1"/>
</dbReference>
<dbReference type="Proteomes" id="UP000694888">
    <property type="component" value="Unplaced"/>
</dbReference>
<dbReference type="InterPro" id="IPR005225">
    <property type="entry name" value="Small_GTP-bd"/>
</dbReference>
<dbReference type="InterPro" id="IPR001806">
    <property type="entry name" value="Small_GTPase"/>
</dbReference>
<gene>
    <name evidence="4" type="primary">LOC101853026</name>
</gene>
<dbReference type="Pfam" id="PF00071">
    <property type="entry name" value="Ras"/>
    <property type="match status" value="1"/>
</dbReference>
<name>A0ABM0K1B9_APLCA</name>
<dbReference type="RefSeq" id="XP_005106429.2">
    <property type="nucleotide sequence ID" value="XM_005106372.3"/>
</dbReference>
<protein>
    <submittedName>
        <fullName evidence="4">Ras-related protein Rab-1B</fullName>
    </submittedName>
</protein>
<dbReference type="SMART" id="SM00174">
    <property type="entry name" value="RHO"/>
    <property type="match status" value="1"/>
</dbReference>
<dbReference type="PROSITE" id="PS51421">
    <property type="entry name" value="RAS"/>
    <property type="match status" value="1"/>
</dbReference>
<accession>A0ABM0K1B9</accession>
<evidence type="ECO:0000313" key="4">
    <source>
        <dbReference type="RefSeq" id="XP_005106429.2"/>
    </source>
</evidence>
<organism evidence="3 4">
    <name type="scientific">Aplysia californica</name>
    <name type="common">California sea hare</name>
    <dbReference type="NCBI Taxonomy" id="6500"/>
    <lineage>
        <taxon>Eukaryota</taxon>
        <taxon>Metazoa</taxon>
        <taxon>Spiralia</taxon>
        <taxon>Lophotrochozoa</taxon>
        <taxon>Mollusca</taxon>
        <taxon>Gastropoda</taxon>
        <taxon>Heterobranchia</taxon>
        <taxon>Euthyneura</taxon>
        <taxon>Tectipleura</taxon>
        <taxon>Aplysiida</taxon>
        <taxon>Aplysioidea</taxon>
        <taxon>Aplysiidae</taxon>
        <taxon>Aplysia</taxon>
    </lineage>
</organism>
<dbReference type="InterPro" id="IPR027417">
    <property type="entry name" value="P-loop_NTPase"/>
</dbReference>
<dbReference type="SMART" id="SM00175">
    <property type="entry name" value="RAB"/>
    <property type="match status" value="1"/>
</dbReference>
<dbReference type="NCBIfam" id="TIGR00231">
    <property type="entry name" value="small_GTP"/>
    <property type="match status" value="1"/>
</dbReference>
<dbReference type="SMART" id="SM00173">
    <property type="entry name" value="RAS"/>
    <property type="match status" value="1"/>
</dbReference>
<dbReference type="SMART" id="SM00177">
    <property type="entry name" value="ARF"/>
    <property type="match status" value="1"/>
</dbReference>
<proteinExistence type="predicted"/>
<reference evidence="4" key="1">
    <citation type="submission" date="2025-08" db="UniProtKB">
        <authorList>
            <consortium name="RefSeq"/>
        </authorList>
    </citation>
    <scope>IDENTIFICATION</scope>
</reference>
<evidence type="ECO:0000256" key="1">
    <source>
        <dbReference type="ARBA" id="ARBA00022741"/>
    </source>
</evidence>
<sequence length="220" mass="24428">MSKVNNDSQLLEPDFLLKLVLVGNTGVGKTCLLLRYTDNMFSETFITTIGVDFKIKTLDVEGGTAKLQLWDTAGQDRFKSIVSSFYRGADGLIVVYDLTDLDSYEALPRWLSEAERYGSPNCVRMMVGNKVDMTAKRVVERQTAQAFADRLGMEYLETSAKNASNVQEAFTKLAHSILEKKRASGLLVSRDARKDGEIIGLTKEPSQTSWCWGGESCSTL</sequence>
<dbReference type="PROSITE" id="PS51419">
    <property type="entry name" value="RAB"/>
    <property type="match status" value="1"/>
</dbReference>
<keyword evidence="1" id="KW-0547">Nucleotide-binding</keyword>
<dbReference type="InterPro" id="IPR050227">
    <property type="entry name" value="Rab"/>
</dbReference>
<dbReference type="PANTHER" id="PTHR47977">
    <property type="entry name" value="RAS-RELATED PROTEIN RAB"/>
    <property type="match status" value="1"/>
</dbReference>
<keyword evidence="2" id="KW-0342">GTP-binding</keyword>
<keyword evidence="3" id="KW-1185">Reference proteome</keyword>
<evidence type="ECO:0000256" key="2">
    <source>
        <dbReference type="ARBA" id="ARBA00023134"/>
    </source>
</evidence>